<dbReference type="Proteomes" id="UP000198520">
    <property type="component" value="Unassembled WGS sequence"/>
</dbReference>
<dbReference type="OrthoDB" id="5512013at2"/>
<protein>
    <recommendedName>
        <fullName evidence="1">DUF5926 domain-containing protein</fullName>
    </recommendedName>
</protein>
<feature type="domain" description="DUF5926" evidence="1">
    <location>
        <begin position="13"/>
        <end position="275"/>
    </location>
</feature>
<dbReference type="AlphaFoldDB" id="A0A1I2CBA6"/>
<dbReference type="EMBL" id="FONZ01000001">
    <property type="protein sequence ID" value="SFE65629.1"/>
    <property type="molecule type" value="Genomic_DNA"/>
</dbReference>
<sequence>MASHTAPEFVLRPFEGLPGEADWVALREVVPAATATARTTAEHGARDVLITTNLPGGWPALHRGDGVVLLALQNQASTGDASRELAANLLAAFELEPGTSLTTVGLPGSGPRLQDILDLTVPFEVTVHEGFDYWLEADQEVSDELRASLDDAAAGVIPTVKLASVDAAYLATFGSRRYVRWSWAVDEEKLIDAIARLHARREARLGDARFLGAFRSSGIVVPVWDIESKTTVEEIETAAVALEKLLTAALAEDAPLDANERRARAGIVARQLTLR</sequence>
<evidence type="ECO:0000313" key="3">
    <source>
        <dbReference type="Proteomes" id="UP000198520"/>
    </source>
</evidence>
<keyword evidence="3" id="KW-1185">Reference proteome</keyword>
<gene>
    <name evidence="2" type="ORF">SAMN04488035_0050</name>
</gene>
<proteinExistence type="predicted"/>
<dbReference type="InterPro" id="IPR045970">
    <property type="entry name" value="DUF5926"/>
</dbReference>
<dbReference type="STRING" id="285351.SAMN04488035_0050"/>
<organism evidence="2 3">
    <name type="scientific">Flavimobilis marinus</name>
    <dbReference type="NCBI Taxonomy" id="285351"/>
    <lineage>
        <taxon>Bacteria</taxon>
        <taxon>Bacillati</taxon>
        <taxon>Actinomycetota</taxon>
        <taxon>Actinomycetes</taxon>
        <taxon>Micrococcales</taxon>
        <taxon>Jonesiaceae</taxon>
        <taxon>Flavimobilis</taxon>
    </lineage>
</organism>
<dbReference type="RefSeq" id="WP_093374124.1">
    <property type="nucleotide sequence ID" value="NZ_BNAN01000001.1"/>
</dbReference>
<evidence type="ECO:0000259" key="1">
    <source>
        <dbReference type="Pfam" id="PF19348"/>
    </source>
</evidence>
<evidence type="ECO:0000313" key="2">
    <source>
        <dbReference type="EMBL" id="SFE65629.1"/>
    </source>
</evidence>
<reference evidence="3" key="1">
    <citation type="submission" date="2016-10" db="EMBL/GenBank/DDBJ databases">
        <authorList>
            <person name="Varghese N."/>
            <person name="Submissions S."/>
        </authorList>
    </citation>
    <scope>NUCLEOTIDE SEQUENCE [LARGE SCALE GENOMIC DNA]</scope>
    <source>
        <strain evidence="3">DSM 19083</strain>
    </source>
</reference>
<name>A0A1I2CBA6_9MICO</name>
<dbReference type="Pfam" id="PF19348">
    <property type="entry name" value="DUF5926"/>
    <property type="match status" value="1"/>
</dbReference>
<accession>A0A1I2CBA6</accession>